<accession>I0IHR8</accession>
<dbReference type="AlphaFoldDB" id="I0IHR8"/>
<evidence type="ECO:0000313" key="4">
    <source>
        <dbReference type="Proteomes" id="UP000007881"/>
    </source>
</evidence>
<name>I0IHR8_PHYMF</name>
<keyword evidence="2" id="KW-0732">Signal</keyword>
<evidence type="ECO:0000256" key="2">
    <source>
        <dbReference type="SAM" id="SignalP"/>
    </source>
</evidence>
<evidence type="ECO:0000256" key="1">
    <source>
        <dbReference type="SAM" id="MobiDB-lite"/>
    </source>
</evidence>
<reference evidence="3 4" key="1">
    <citation type="submission" date="2012-02" db="EMBL/GenBank/DDBJ databases">
        <title>Complete genome sequence of Phycisphaera mikurensis NBRC 102666.</title>
        <authorList>
            <person name="Ankai A."/>
            <person name="Hosoyama A."/>
            <person name="Terui Y."/>
            <person name="Sekine M."/>
            <person name="Fukai R."/>
            <person name="Kato Y."/>
            <person name="Nakamura S."/>
            <person name="Yamada-Narita S."/>
            <person name="Kawakoshi A."/>
            <person name="Fukunaga Y."/>
            <person name="Yamazaki S."/>
            <person name="Fujita N."/>
        </authorList>
    </citation>
    <scope>NUCLEOTIDE SEQUENCE [LARGE SCALE GENOMIC DNA]</scope>
    <source>
        <strain evidence="4">NBRC 102666 / KCTC 22515 / FYK2301M01</strain>
    </source>
</reference>
<dbReference type="STRING" id="1142394.PSMK_26470"/>
<dbReference type="Proteomes" id="UP000007881">
    <property type="component" value="Chromosome"/>
</dbReference>
<dbReference type="OrthoDB" id="291778at2"/>
<dbReference type="KEGG" id="phm:PSMK_26470"/>
<proteinExistence type="predicted"/>
<feature type="compositionally biased region" description="Pro residues" evidence="1">
    <location>
        <begin position="31"/>
        <end position="41"/>
    </location>
</feature>
<evidence type="ECO:0000313" key="3">
    <source>
        <dbReference type="EMBL" id="BAM04806.1"/>
    </source>
</evidence>
<keyword evidence="4" id="KW-1185">Reference proteome</keyword>
<dbReference type="HOGENOM" id="CLU_860111_0_0_0"/>
<feature type="region of interest" description="Disordered" evidence="1">
    <location>
        <begin position="69"/>
        <end position="175"/>
    </location>
</feature>
<feature type="signal peptide" evidence="2">
    <location>
        <begin position="1"/>
        <end position="23"/>
    </location>
</feature>
<feature type="compositionally biased region" description="Low complexity" evidence="1">
    <location>
        <begin position="109"/>
        <end position="139"/>
    </location>
</feature>
<organism evidence="3 4">
    <name type="scientific">Phycisphaera mikurensis (strain NBRC 102666 / KCTC 22515 / FYK2301M01)</name>
    <dbReference type="NCBI Taxonomy" id="1142394"/>
    <lineage>
        <taxon>Bacteria</taxon>
        <taxon>Pseudomonadati</taxon>
        <taxon>Planctomycetota</taxon>
        <taxon>Phycisphaerae</taxon>
        <taxon>Phycisphaerales</taxon>
        <taxon>Phycisphaeraceae</taxon>
        <taxon>Phycisphaera</taxon>
    </lineage>
</organism>
<feature type="region of interest" description="Disordered" evidence="1">
    <location>
        <begin position="23"/>
        <end position="56"/>
    </location>
</feature>
<feature type="compositionally biased region" description="Acidic residues" evidence="1">
    <location>
        <begin position="149"/>
        <end position="165"/>
    </location>
</feature>
<dbReference type="RefSeq" id="WP_014438019.1">
    <property type="nucleotide sequence ID" value="NC_017080.1"/>
</dbReference>
<gene>
    <name evidence="3" type="ordered locus">PSMK_26470</name>
</gene>
<sequence>MGARRAAAAIACALAALSGCVSAPAASTDPRPLPGAPPAADPGPSGGLSPAERQEIDAAVAAYREAGLVEPRRGDLPAGAGATARPPSAIERVSWLDPGGPGDTPPAAPVSAEEASADAPAGSEAAPGGDAAAGAAPAGAAPPPPTVDFEAESEAEAEAESEPEPEPGPGTDAPDLVTIADVQLCRSVGGFGVYEPFASNTFTAGRPVQMVLYAEIEGFGTETAAVPGAAADADAVLHRVRLEQEVLLFRDADGLVVWSRPAEAIEDASRRRRRDFWSVQLLELPANLGVGRYRLKVRLTDRVSGSVDERSIPLRLVADASAE</sequence>
<dbReference type="PROSITE" id="PS51257">
    <property type="entry name" value="PROKAR_LIPOPROTEIN"/>
    <property type="match status" value="1"/>
</dbReference>
<protein>
    <submittedName>
        <fullName evidence="3">Uncharacterized protein</fullName>
    </submittedName>
</protein>
<dbReference type="EMBL" id="AP012338">
    <property type="protein sequence ID" value="BAM04806.1"/>
    <property type="molecule type" value="Genomic_DNA"/>
</dbReference>
<feature type="chain" id="PRO_5003629251" evidence="2">
    <location>
        <begin position="24"/>
        <end position="323"/>
    </location>
</feature>